<evidence type="ECO:0000256" key="22">
    <source>
        <dbReference type="RuleBase" id="RU000363"/>
    </source>
</evidence>
<evidence type="ECO:0000256" key="1">
    <source>
        <dbReference type="ARBA" id="ARBA00006484"/>
    </source>
</evidence>
<comment type="catalytic activity">
    <reaction evidence="9">
        <text>prostaglandin E1 + NAD(+) = 15-oxoprostaglandin E1 + NADH + H(+)</text>
        <dbReference type="Rhea" id="RHEA:16477"/>
        <dbReference type="ChEBI" id="CHEBI:15378"/>
        <dbReference type="ChEBI" id="CHEBI:57397"/>
        <dbReference type="ChEBI" id="CHEBI:57401"/>
        <dbReference type="ChEBI" id="CHEBI:57540"/>
        <dbReference type="ChEBI" id="CHEBI:57945"/>
    </reaction>
    <physiologicalReaction direction="left-to-right" evidence="9">
        <dbReference type="Rhea" id="RHEA:16478"/>
    </physiologicalReaction>
</comment>
<dbReference type="Gene3D" id="3.40.50.720">
    <property type="entry name" value="NAD(P)-binding Rossmann-like Domain"/>
    <property type="match status" value="1"/>
</dbReference>
<evidence type="ECO:0000256" key="9">
    <source>
        <dbReference type="ARBA" id="ARBA00047325"/>
    </source>
</evidence>
<comment type="function">
    <text evidence="8">Catalyzes the NAD-dependent dehydrogenation (oxidation) of a broad array of hydroxylated polyunsaturated fatty acids (mainly eicosanoids and docosanoids, including prostaglandins, lipoxins and resolvins), yielding their corresponding keto (oxo) metabolites. Decreases the levels of the pro-proliferative prostaglandins such as prostaglandin E2 (whose activity is increased in cancer because of an increase in the expression of cyclooxygenase 2) and generates oxo-fatty acid products that can profoundly influence cell function by abrogating pro-inflammatory cytokine expression. Converts resolvins E1, D1 and D2 to their oxo products, which represents a mode of resolvin inactivation. Resolvin E1 plays important roles during the resolution phase of acute inflammation, while resolvins D1 and D2 have a unique role in obesity-induced adipose inflammation.</text>
</comment>
<keyword evidence="2" id="KW-0560">Oxidoreductase</keyword>
<dbReference type="PANTHER" id="PTHR44229">
    <property type="entry name" value="15-HYDROXYPROSTAGLANDIN DEHYDROGENASE [NAD(+)]"/>
    <property type="match status" value="1"/>
</dbReference>
<evidence type="ECO:0000256" key="21">
    <source>
        <dbReference type="ARBA" id="ARBA00049188"/>
    </source>
</evidence>
<dbReference type="GO" id="GO:0016404">
    <property type="term" value="F:15-hydroxyprostaglandin dehydrogenase (NAD+) activity"/>
    <property type="evidence" value="ECO:0007669"/>
    <property type="project" value="UniProtKB-EC"/>
</dbReference>
<comment type="catalytic activity">
    <reaction evidence="12">
        <text>15-oxo-(5S,6R)-dihydroxy-(7E,9E,11Z)-eicosatrienoate + NADH + H(+) = (5S,6R,15S)-trihydroxy-(7E,9E,11Z)-eicosatrienoate + NAD(+)</text>
        <dbReference type="Rhea" id="RHEA:41596"/>
        <dbReference type="ChEBI" id="CHEBI:15378"/>
        <dbReference type="ChEBI" id="CHEBI:57540"/>
        <dbReference type="ChEBI" id="CHEBI:57945"/>
        <dbReference type="ChEBI" id="CHEBI:78325"/>
        <dbReference type="ChEBI" id="CHEBI:78329"/>
    </reaction>
    <physiologicalReaction direction="left-to-right" evidence="12">
        <dbReference type="Rhea" id="RHEA:41597"/>
    </physiologicalReaction>
</comment>
<evidence type="ECO:0000256" key="14">
    <source>
        <dbReference type="ARBA" id="ARBA00048170"/>
    </source>
</evidence>
<evidence type="ECO:0000256" key="8">
    <source>
        <dbReference type="ARBA" id="ARBA00045705"/>
    </source>
</evidence>
<evidence type="ECO:0000256" key="15">
    <source>
        <dbReference type="ARBA" id="ARBA00048393"/>
    </source>
</evidence>
<evidence type="ECO:0000256" key="5">
    <source>
        <dbReference type="ARBA" id="ARBA00040276"/>
    </source>
</evidence>
<dbReference type="GO" id="GO:0005737">
    <property type="term" value="C:cytoplasm"/>
    <property type="evidence" value="ECO:0007669"/>
    <property type="project" value="TreeGrafter"/>
</dbReference>
<evidence type="ECO:0000256" key="18">
    <source>
        <dbReference type="ARBA" id="ARBA00048739"/>
    </source>
</evidence>
<evidence type="ECO:0000256" key="11">
    <source>
        <dbReference type="ARBA" id="ARBA00048008"/>
    </source>
</evidence>
<dbReference type="GO" id="GO:0047034">
    <property type="term" value="F:15-hydroxyicosatetraenoate dehydrogenase activity"/>
    <property type="evidence" value="ECO:0007669"/>
    <property type="project" value="UniProtKB-EC"/>
</dbReference>
<dbReference type="InterPro" id="IPR002347">
    <property type="entry name" value="SDR_fam"/>
</dbReference>
<evidence type="ECO:0000313" key="23">
    <source>
        <dbReference type="EMBL" id="CAH0720614.1"/>
    </source>
</evidence>
<dbReference type="SUPFAM" id="SSF51735">
    <property type="entry name" value="NAD(P)-binding Rossmann-fold domains"/>
    <property type="match status" value="1"/>
</dbReference>
<dbReference type="EC" id="1.1.1.141" evidence="3"/>
<dbReference type="Pfam" id="PF00106">
    <property type="entry name" value="adh_short"/>
    <property type="match status" value="1"/>
</dbReference>
<dbReference type="PRINTS" id="PR00080">
    <property type="entry name" value="SDRFAMILY"/>
</dbReference>
<evidence type="ECO:0000256" key="4">
    <source>
        <dbReference type="ARBA" id="ARBA00039060"/>
    </source>
</evidence>
<proteinExistence type="inferred from homology"/>
<reference evidence="23" key="1">
    <citation type="submission" date="2021-12" db="EMBL/GenBank/DDBJ databases">
        <authorList>
            <person name="Martin H S."/>
        </authorList>
    </citation>
    <scope>NUCLEOTIDE SEQUENCE</scope>
</reference>
<comment type="catalytic activity">
    <reaction evidence="17">
        <text>prostaglandin A1 + NAD(+) = 15-oxo-prostaglandin A1 + NADH + H(+)</text>
        <dbReference type="Rhea" id="RHEA:41263"/>
        <dbReference type="ChEBI" id="CHEBI:15378"/>
        <dbReference type="ChEBI" id="CHEBI:57398"/>
        <dbReference type="ChEBI" id="CHEBI:57540"/>
        <dbReference type="ChEBI" id="CHEBI:57945"/>
        <dbReference type="ChEBI" id="CHEBI:85072"/>
    </reaction>
    <physiologicalReaction direction="left-to-right" evidence="17">
        <dbReference type="Rhea" id="RHEA:41264"/>
    </physiologicalReaction>
</comment>
<dbReference type="EC" id="1.1.1.232" evidence="4"/>
<feature type="non-terminal residue" evidence="23">
    <location>
        <position position="269"/>
    </location>
</feature>
<dbReference type="InterPro" id="IPR020904">
    <property type="entry name" value="Sc_DH/Rdtase_CS"/>
</dbReference>
<dbReference type="AlphaFoldDB" id="A0A8J9Y7U2"/>
<evidence type="ECO:0000313" key="24">
    <source>
        <dbReference type="Proteomes" id="UP000838878"/>
    </source>
</evidence>
<dbReference type="PRINTS" id="PR00081">
    <property type="entry name" value="GDHRDH"/>
</dbReference>
<gene>
    <name evidence="23" type="ORF">BINO364_LOCUS6825</name>
</gene>
<evidence type="ECO:0000256" key="2">
    <source>
        <dbReference type="ARBA" id="ARBA00023002"/>
    </source>
</evidence>
<comment type="catalytic activity">
    <reaction evidence="19">
        <text>resolvin D2 + NAD(+) = 16-oxoresolvin D2 + NADH + H(+)</text>
        <dbReference type="Rhea" id="RHEA:53588"/>
        <dbReference type="ChEBI" id="CHEBI:15378"/>
        <dbReference type="ChEBI" id="CHEBI:57540"/>
        <dbReference type="ChEBI" id="CHEBI:57945"/>
        <dbReference type="ChEBI" id="CHEBI:133367"/>
        <dbReference type="ChEBI" id="CHEBI:137498"/>
    </reaction>
    <physiologicalReaction direction="left-to-right" evidence="19">
        <dbReference type="Rhea" id="RHEA:53589"/>
    </physiologicalReaction>
</comment>
<dbReference type="OrthoDB" id="417891at2759"/>
<comment type="catalytic activity">
    <reaction evidence="20">
        <text>(15S)-hydroxy-(5Z,8Z,11Z,13E)-eicosatetraenoate + NAD(+) = 15-oxo-(5Z,8Z,11Z,13E)-eicosatetraenoate + NADH + H(+)</text>
        <dbReference type="Rhea" id="RHEA:23260"/>
        <dbReference type="ChEBI" id="CHEBI:15378"/>
        <dbReference type="ChEBI" id="CHEBI:57409"/>
        <dbReference type="ChEBI" id="CHEBI:57410"/>
        <dbReference type="ChEBI" id="CHEBI:57540"/>
        <dbReference type="ChEBI" id="CHEBI:57945"/>
        <dbReference type="EC" id="1.1.1.232"/>
    </reaction>
    <physiologicalReaction direction="left-to-right" evidence="20">
        <dbReference type="Rhea" id="RHEA:23261"/>
    </physiologicalReaction>
</comment>
<comment type="catalytic activity">
    <reaction evidence="16">
        <text>lipoxin A4 + NAD(+) = 15-oxo-(5S,6R)-dihydroxy-(7E,9E,11Z,13E)-eicosatetraenoate + NADH + H(+)</text>
        <dbReference type="Rhea" id="RHEA:41572"/>
        <dbReference type="ChEBI" id="CHEBI:15378"/>
        <dbReference type="ChEBI" id="CHEBI:57540"/>
        <dbReference type="ChEBI" id="CHEBI:57945"/>
        <dbReference type="ChEBI" id="CHEBI:67026"/>
        <dbReference type="ChEBI" id="CHEBI:78311"/>
    </reaction>
    <physiologicalReaction direction="left-to-right" evidence="16">
        <dbReference type="Rhea" id="RHEA:41573"/>
    </physiologicalReaction>
</comment>
<comment type="similarity">
    <text evidence="1 22">Belongs to the short-chain dehydrogenases/reductases (SDR) family.</text>
</comment>
<sequence>MCDLKNKVALVTGGASGIGAAIVREFLKEGVKFVAILDINENNGNALERELANEYERERVKFIKCDVTKDDQLDAAFEEIIERYSNIDVVVNNAGIANDEVSMYKKEIEINFTATISICLKALELMRCDKGGKGGTIINVASVSALALLSPTVFIYGATKAAVLHFTCSIGRDGYYSKTKVRTICMCFGATDTNMLQETKSFDDAIVKHFQNIIKHSPMQSAEEAAQGTVKAYKTGKSGSVWLVNCNLEDVTDRVDKAYKIMTGDIFDF</sequence>
<comment type="catalytic activity">
    <reaction evidence="15">
        <text>resolvin D2 + NAD(+) = 7-oxoresolvin D2 + NADH + H(+)</text>
        <dbReference type="Rhea" id="RHEA:53584"/>
        <dbReference type="ChEBI" id="CHEBI:15378"/>
        <dbReference type="ChEBI" id="CHEBI:57540"/>
        <dbReference type="ChEBI" id="CHEBI:57945"/>
        <dbReference type="ChEBI" id="CHEBI:133367"/>
        <dbReference type="ChEBI" id="CHEBI:137497"/>
    </reaction>
    <physiologicalReaction direction="left-to-right" evidence="15">
        <dbReference type="Rhea" id="RHEA:53585"/>
    </physiologicalReaction>
</comment>
<comment type="catalytic activity">
    <reaction evidence="13">
        <text>(11R)-hydroxy-(5Z,8Z,12E,14Z)-eicosatetraenoate + NAD(+) = 11-oxo-(5Z,8Z,12E,14Z)-eicosatetraenoate + NADH + H(+)</text>
        <dbReference type="Rhea" id="RHEA:48640"/>
        <dbReference type="ChEBI" id="CHEBI:15378"/>
        <dbReference type="ChEBI" id="CHEBI:57540"/>
        <dbReference type="ChEBI" id="CHEBI:57945"/>
        <dbReference type="ChEBI" id="CHEBI:78836"/>
        <dbReference type="ChEBI" id="CHEBI:90697"/>
    </reaction>
    <physiologicalReaction direction="left-to-right" evidence="13">
        <dbReference type="Rhea" id="RHEA:48641"/>
    </physiologicalReaction>
</comment>
<accession>A0A8J9Y7U2</accession>
<dbReference type="EMBL" id="OV170222">
    <property type="protein sequence ID" value="CAH0720614.1"/>
    <property type="molecule type" value="Genomic_DNA"/>
</dbReference>
<evidence type="ECO:0000256" key="20">
    <source>
        <dbReference type="ARBA" id="ARBA00049151"/>
    </source>
</evidence>
<evidence type="ECO:0000256" key="12">
    <source>
        <dbReference type="ARBA" id="ARBA00048140"/>
    </source>
</evidence>
<evidence type="ECO:0000256" key="3">
    <source>
        <dbReference type="ARBA" id="ARBA00038968"/>
    </source>
</evidence>
<comment type="catalytic activity">
    <reaction evidence="18">
        <text>prostaglandin E2 + NAD(+) = 15-oxoprostaglandin E2 + NADH + H(+)</text>
        <dbReference type="Rhea" id="RHEA:11876"/>
        <dbReference type="ChEBI" id="CHEBI:15378"/>
        <dbReference type="ChEBI" id="CHEBI:57400"/>
        <dbReference type="ChEBI" id="CHEBI:57540"/>
        <dbReference type="ChEBI" id="CHEBI:57945"/>
        <dbReference type="ChEBI" id="CHEBI:606564"/>
        <dbReference type="EC" id="1.1.1.141"/>
    </reaction>
    <physiologicalReaction direction="left-to-right" evidence="18">
        <dbReference type="Rhea" id="RHEA:11877"/>
    </physiologicalReaction>
</comment>
<protein>
    <recommendedName>
        <fullName evidence="5">15-hydroxyprostaglandin dehydrogenase [NAD(+)]</fullName>
        <ecNumber evidence="3">1.1.1.141</ecNumber>
        <ecNumber evidence="4">1.1.1.232</ecNumber>
    </recommendedName>
    <alternativeName>
        <fullName evidence="7">Eicosanoid/docosanoid dehydrogenase [NAD(+)]</fullName>
    </alternativeName>
    <alternativeName>
        <fullName evidence="6">Prostaglandin dehydrogenase 1</fullName>
    </alternativeName>
</protein>
<keyword evidence="24" id="KW-1185">Reference proteome</keyword>
<comment type="catalytic activity">
    <reaction evidence="11">
        <text>14-hydroxy-(4Z,7Z,10Z,12E,16Z,19Z)-docosahexaenoate + NAD(+) = 14-oxo-(4Z,7Z,10Z,12E,16Z,19Z)-docosahexaenoate + NADH + H(+)</text>
        <dbReference type="Rhea" id="RHEA:48952"/>
        <dbReference type="ChEBI" id="CHEBI:15378"/>
        <dbReference type="ChEBI" id="CHEBI:57540"/>
        <dbReference type="ChEBI" id="CHEBI:57945"/>
        <dbReference type="ChEBI" id="CHEBI:90866"/>
        <dbReference type="ChEBI" id="CHEBI:90867"/>
    </reaction>
    <physiologicalReaction direction="left-to-right" evidence="11">
        <dbReference type="Rhea" id="RHEA:48953"/>
    </physiologicalReaction>
</comment>
<evidence type="ECO:0000256" key="19">
    <source>
        <dbReference type="ARBA" id="ARBA00048921"/>
    </source>
</evidence>
<dbReference type="PANTHER" id="PTHR44229:SF4">
    <property type="entry name" value="15-HYDROXYPROSTAGLANDIN DEHYDROGENASE [NAD(+)]"/>
    <property type="match status" value="1"/>
</dbReference>
<comment type="catalytic activity">
    <reaction evidence="14">
        <text>resolvin D1 + NAD(+) = 17-oxoresolvin D1 + NADH + H(+)</text>
        <dbReference type="Rhea" id="RHEA:50128"/>
        <dbReference type="ChEBI" id="CHEBI:15378"/>
        <dbReference type="ChEBI" id="CHEBI:57540"/>
        <dbReference type="ChEBI" id="CHEBI:57945"/>
        <dbReference type="ChEBI" id="CHEBI:132079"/>
        <dbReference type="ChEBI" id="CHEBI:132081"/>
    </reaction>
    <physiologicalReaction direction="left-to-right" evidence="14">
        <dbReference type="Rhea" id="RHEA:50129"/>
    </physiologicalReaction>
</comment>
<name>A0A8J9Y7U2_9NEOP</name>
<comment type="catalytic activity">
    <reaction evidence="21">
        <text>resolvin E1 + NAD(+) = 18-oxo-resolvin E1 + NADH + H(+)</text>
        <dbReference type="Rhea" id="RHEA:49244"/>
        <dbReference type="ChEBI" id="CHEBI:15378"/>
        <dbReference type="ChEBI" id="CHEBI:57540"/>
        <dbReference type="ChEBI" id="CHEBI:57945"/>
        <dbReference type="ChEBI" id="CHEBI:91000"/>
        <dbReference type="ChEBI" id="CHEBI:91001"/>
    </reaction>
    <physiologicalReaction direction="left-to-right" evidence="21">
        <dbReference type="Rhea" id="RHEA:49245"/>
    </physiologicalReaction>
</comment>
<evidence type="ECO:0000256" key="6">
    <source>
        <dbReference type="ARBA" id="ARBA00041812"/>
    </source>
</evidence>
<dbReference type="InterPro" id="IPR036291">
    <property type="entry name" value="NAD(P)-bd_dom_sf"/>
</dbReference>
<evidence type="ECO:0000256" key="16">
    <source>
        <dbReference type="ARBA" id="ARBA00048535"/>
    </source>
</evidence>
<dbReference type="Proteomes" id="UP000838878">
    <property type="component" value="Chromosome 2"/>
</dbReference>
<evidence type="ECO:0000256" key="7">
    <source>
        <dbReference type="ARBA" id="ARBA00042026"/>
    </source>
</evidence>
<evidence type="ECO:0000256" key="17">
    <source>
        <dbReference type="ARBA" id="ARBA00048611"/>
    </source>
</evidence>
<comment type="catalytic activity">
    <reaction evidence="10">
        <text>resolvin D1 + NAD(+) = 8-oxoresolvin D1 + NADH + H(+)</text>
        <dbReference type="Rhea" id="RHEA:50124"/>
        <dbReference type="ChEBI" id="CHEBI:15378"/>
        <dbReference type="ChEBI" id="CHEBI:57540"/>
        <dbReference type="ChEBI" id="CHEBI:57945"/>
        <dbReference type="ChEBI" id="CHEBI:132079"/>
        <dbReference type="ChEBI" id="CHEBI:132080"/>
    </reaction>
    <physiologicalReaction direction="left-to-right" evidence="10">
        <dbReference type="Rhea" id="RHEA:50125"/>
    </physiologicalReaction>
</comment>
<dbReference type="PROSITE" id="PS00061">
    <property type="entry name" value="ADH_SHORT"/>
    <property type="match status" value="1"/>
</dbReference>
<evidence type="ECO:0000256" key="10">
    <source>
        <dbReference type="ARBA" id="ARBA00047672"/>
    </source>
</evidence>
<evidence type="ECO:0000256" key="13">
    <source>
        <dbReference type="ARBA" id="ARBA00048144"/>
    </source>
</evidence>
<organism evidence="23 24">
    <name type="scientific">Brenthis ino</name>
    <name type="common">lesser marbled fritillary</name>
    <dbReference type="NCBI Taxonomy" id="405034"/>
    <lineage>
        <taxon>Eukaryota</taxon>
        <taxon>Metazoa</taxon>
        <taxon>Ecdysozoa</taxon>
        <taxon>Arthropoda</taxon>
        <taxon>Hexapoda</taxon>
        <taxon>Insecta</taxon>
        <taxon>Pterygota</taxon>
        <taxon>Neoptera</taxon>
        <taxon>Endopterygota</taxon>
        <taxon>Lepidoptera</taxon>
        <taxon>Glossata</taxon>
        <taxon>Ditrysia</taxon>
        <taxon>Papilionoidea</taxon>
        <taxon>Nymphalidae</taxon>
        <taxon>Heliconiinae</taxon>
        <taxon>Argynnini</taxon>
        <taxon>Brenthis</taxon>
    </lineage>
</organism>